<dbReference type="Pfam" id="PF04542">
    <property type="entry name" value="Sigma70_r2"/>
    <property type="match status" value="1"/>
</dbReference>
<dbReference type="AlphaFoldDB" id="A0AAW4U0N2"/>
<dbReference type="PANTHER" id="PTHR43133:SF46">
    <property type="entry name" value="RNA POLYMERASE SIGMA-70 FACTOR ECF SUBFAMILY"/>
    <property type="match status" value="1"/>
</dbReference>
<feature type="domain" description="RNA polymerase sigma factor 70 region 4 type 2" evidence="7">
    <location>
        <begin position="138"/>
        <end position="188"/>
    </location>
</feature>
<dbReference type="Gene3D" id="1.10.1740.10">
    <property type="match status" value="1"/>
</dbReference>
<dbReference type="EMBL" id="JAJBPF010000023">
    <property type="protein sequence ID" value="MCB5645438.1"/>
    <property type="molecule type" value="Genomic_DNA"/>
</dbReference>
<dbReference type="Gene3D" id="1.10.10.10">
    <property type="entry name" value="Winged helix-like DNA-binding domain superfamily/Winged helix DNA-binding domain"/>
    <property type="match status" value="1"/>
</dbReference>
<dbReference type="SUPFAM" id="SSF88659">
    <property type="entry name" value="Sigma3 and sigma4 domains of RNA polymerase sigma factors"/>
    <property type="match status" value="1"/>
</dbReference>
<feature type="compositionally biased region" description="Basic and acidic residues" evidence="5">
    <location>
        <begin position="1"/>
        <end position="10"/>
    </location>
</feature>
<dbReference type="InterPro" id="IPR013249">
    <property type="entry name" value="RNA_pol_sigma70_r4_t2"/>
</dbReference>
<comment type="similarity">
    <text evidence="1">Belongs to the sigma-70 factor family. ECF subfamily.</text>
</comment>
<evidence type="ECO:0000256" key="4">
    <source>
        <dbReference type="ARBA" id="ARBA00023163"/>
    </source>
</evidence>
<dbReference type="CDD" id="cd06171">
    <property type="entry name" value="Sigma70_r4"/>
    <property type="match status" value="1"/>
</dbReference>
<evidence type="ECO:0000313" key="8">
    <source>
        <dbReference type="EMBL" id="MCB5645438.1"/>
    </source>
</evidence>
<sequence>MLWKEPHTQDDMTSPGGAATRDGDLLARVASGDERAFETLYGRYAAAVRAFVRVRVPDAGTAEEVCADVWLGCWRSARAFRGDAKVLSWLLGIAKRQIYMRVRRVRPNVTALDDAPEPRDDGPSPETAVLSEAGVDDLTALLRRLPVELVETATLAWLHGLSYRQIADLSDVPEGTVKSRISRARRLLRAQLDRQNDADGKER</sequence>
<reference evidence="8" key="1">
    <citation type="submission" date="2021-10" db="EMBL/GenBank/DDBJ databases">
        <title>Collection of gut derived symbiotic bacterial strains cultured from healthy donors.</title>
        <authorList>
            <person name="Lin H."/>
            <person name="Littmann E."/>
            <person name="Claire K."/>
            <person name="Pamer E."/>
        </authorList>
    </citation>
    <scope>NUCLEOTIDE SEQUENCE</scope>
    <source>
        <strain evidence="8">MSK.23.105</strain>
    </source>
</reference>
<dbReference type="InterPro" id="IPR007627">
    <property type="entry name" value="RNA_pol_sigma70_r2"/>
</dbReference>
<evidence type="ECO:0000256" key="5">
    <source>
        <dbReference type="SAM" id="MobiDB-lite"/>
    </source>
</evidence>
<evidence type="ECO:0000259" key="6">
    <source>
        <dbReference type="Pfam" id="PF04542"/>
    </source>
</evidence>
<protein>
    <submittedName>
        <fullName evidence="8">RNA polymerase sigma factor</fullName>
    </submittedName>
</protein>
<dbReference type="NCBIfam" id="TIGR02937">
    <property type="entry name" value="sigma70-ECF"/>
    <property type="match status" value="1"/>
</dbReference>
<dbReference type="RefSeq" id="WP_226791964.1">
    <property type="nucleotide sequence ID" value="NZ_JAJBOP010000023.1"/>
</dbReference>
<dbReference type="InterPro" id="IPR039425">
    <property type="entry name" value="RNA_pol_sigma-70-like"/>
</dbReference>
<organism evidence="8 9">
    <name type="scientific">Bifidobacterium breve</name>
    <dbReference type="NCBI Taxonomy" id="1685"/>
    <lineage>
        <taxon>Bacteria</taxon>
        <taxon>Bacillati</taxon>
        <taxon>Actinomycetota</taxon>
        <taxon>Actinomycetes</taxon>
        <taxon>Bifidobacteriales</taxon>
        <taxon>Bifidobacteriaceae</taxon>
        <taxon>Bifidobacterium</taxon>
    </lineage>
</organism>
<evidence type="ECO:0000256" key="1">
    <source>
        <dbReference type="ARBA" id="ARBA00010641"/>
    </source>
</evidence>
<accession>A0AAW4U0N2</accession>
<comment type="caution">
    <text evidence="8">The sequence shown here is derived from an EMBL/GenBank/DDBJ whole genome shotgun (WGS) entry which is preliminary data.</text>
</comment>
<evidence type="ECO:0000259" key="7">
    <source>
        <dbReference type="Pfam" id="PF08281"/>
    </source>
</evidence>
<evidence type="ECO:0000256" key="3">
    <source>
        <dbReference type="ARBA" id="ARBA00023082"/>
    </source>
</evidence>
<dbReference type="GO" id="GO:0016987">
    <property type="term" value="F:sigma factor activity"/>
    <property type="evidence" value="ECO:0007669"/>
    <property type="project" value="UniProtKB-KW"/>
</dbReference>
<evidence type="ECO:0000256" key="2">
    <source>
        <dbReference type="ARBA" id="ARBA00023015"/>
    </source>
</evidence>
<name>A0AAW4U0N2_BIFBR</name>
<dbReference type="GO" id="GO:0006352">
    <property type="term" value="P:DNA-templated transcription initiation"/>
    <property type="evidence" value="ECO:0007669"/>
    <property type="project" value="InterPro"/>
</dbReference>
<dbReference type="Pfam" id="PF08281">
    <property type="entry name" value="Sigma70_r4_2"/>
    <property type="match status" value="1"/>
</dbReference>
<keyword evidence="2" id="KW-0805">Transcription regulation</keyword>
<dbReference type="InterPro" id="IPR013324">
    <property type="entry name" value="RNA_pol_sigma_r3/r4-like"/>
</dbReference>
<evidence type="ECO:0000313" key="9">
    <source>
        <dbReference type="Proteomes" id="UP001198148"/>
    </source>
</evidence>
<dbReference type="InterPro" id="IPR014284">
    <property type="entry name" value="RNA_pol_sigma-70_dom"/>
</dbReference>
<dbReference type="InterPro" id="IPR013325">
    <property type="entry name" value="RNA_pol_sigma_r2"/>
</dbReference>
<feature type="domain" description="RNA polymerase sigma-70 region 2" evidence="6">
    <location>
        <begin position="40"/>
        <end position="105"/>
    </location>
</feature>
<dbReference type="GO" id="GO:0003677">
    <property type="term" value="F:DNA binding"/>
    <property type="evidence" value="ECO:0007669"/>
    <property type="project" value="InterPro"/>
</dbReference>
<dbReference type="InterPro" id="IPR036388">
    <property type="entry name" value="WH-like_DNA-bd_sf"/>
</dbReference>
<dbReference type="SUPFAM" id="SSF88946">
    <property type="entry name" value="Sigma2 domain of RNA polymerase sigma factors"/>
    <property type="match status" value="1"/>
</dbReference>
<dbReference type="Proteomes" id="UP001198148">
    <property type="component" value="Unassembled WGS sequence"/>
</dbReference>
<gene>
    <name evidence="8" type="ORF">LIP63_08675</name>
</gene>
<dbReference type="PANTHER" id="PTHR43133">
    <property type="entry name" value="RNA POLYMERASE ECF-TYPE SIGMA FACTO"/>
    <property type="match status" value="1"/>
</dbReference>
<feature type="region of interest" description="Disordered" evidence="5">
    <location>
        <begin position="1"/>
        <end position="20"/>
    </location>
</feature>
<proteinExistence type="inferred from homology"/>
<keyword evidence="4" id="KW-0804">Transcription</keyword>
<keyword evidence="3" id="KW-0731">Sigma factor</keyword>